<reference evidence="7" key="1">
    <citation type="journal article" date="2023" name="Mol. Biol. Evol.">
        <title>Third-Generation Sequencing Reveals the Adaptive Role of the Epigenome in Three Deep-Sea Polychaetes.</title>
        <authorList>
            <person name="Perez M."/>
            <person name="Aroh O."/>
            <person name="Sun Y."/>
            <person name="Lan Y."/>
            <person name="Juniper S.K."/>
            <person name="Young C.R."/>
            <person name="Angers B."/>
            <person name="Qian P.Y."/>
        </authorList>
    </citation>
    <scope>NUCLEOTIDE SEQUENCE</scope>
    <source>
        <strain evidence="7">P08H-3</strain>
    </source>
</reference>
<keyword evidence="3" id="KW-0238">DNA-binding</keyword>
<dbReference type="GO" id="GO:0046983">
    <property type="term" value="F:protein dimerization activity"/>
    <property type="evidence" value="ECO:0007669"/>
    <property type="project" value="InterPro"/>
</dbReference>
<dbReference type="InterPro" id="IPR036638">
    <property type="entry name" value="HLH_DNA-bd_sf"/>
</dbReference>
<dbReference type="Pfam" id="PF00010">
    <property type="entry name" value="HLH"/>
    <property type="match status" value="1"/>
</dbReference>
<dbReference type="FunFam" id="4.10.280.10:FF:000029">
    <property type="entry name" value="Achaete-scute family bHLH transcription factor 1"/>
    <property type="match status" value="1"/>
</dbReference>
<dbReference type="SMART" id="SM00353">
    <property type="entry name" value="HLH"/>
    <property type="match status" value="1"/>
</dbReference>
<keyword evidence="2" id="KW-0524">Neurogenesis</keyword>
<sequence length="203" mass="23276">MQQMKLLQFGAMTGSNATDDCQDQTSTFYMPVDGLRTYTLLQPNPGSKRTADFLGEGRPSAKMSRPCEKDHCQKVATPSVTKRNERERNRVKQVNLGFERLRQHVPSSESNKKMSKVDTLRAAVDYISQLQTMLEASVPAGMPFEEDSWSLLESTKTLLNIQGRRSVERWRKSNEFKDDVMLYENKRDFVCLLTPFKPTSLDR</sequence>
<dbReference type="PANTHER" id="PTHR23349:SF108">
    <property type="entry name" value="BHLH DOMAIN-CONTAINING PROTEIN"/>
    <property type="match status" value="1"/>
</dbReference>
<dbReference type="Proteomes" id="UP001208570">
    <property type="component" value="Unassembled WGS sequence"/>
</dbReference>
<accession>A0AAD9JUS0</accession>
<dbReference type="AlphaFoldDB" id="A0AAD9JUS0"/>
<dbReference type="GO" id="GO:0007399">
    <property type="term" value="P:nervous system development"/>
    <property type="evidence" value="ECO:0007669"/>
    <property type="project" value="UniProtKB-KW"/>
</dbReference>
<evidence type="ECO:0000313" key="7">
    <source>
        <dbReference type="EMBL" id="KAK2158788.1"/>
    </source>
</evidence>
<keyword evidence="8" id="KW-1185">Reference proteome</keyword>
<evidence type="ECO:0000256" key="5">
    <source>
        <dbReference type="SAM" id="MobiDB-lite"/>
    </source>
</evidence>
<dbReference type="Gene3D" id="4.10.280.10">
    <property type="entry name" value="Helix-loop-helix DNA-binding domain"/>
    <property type="match status" value="1"/>
</dbReference>
<keyword evidence="4" id="KW-0539">Nucleus</keyword>
<feature type="domain" description="BHLH" evidence="6">
    <location>
        <begin position="78"/>
        <end position="130"/>
    </location>
</feature>
<feature type="region of interest" description="Disordered" evidence="5">
    <location>
        <begin position="43"/>
        <end position="67"/>
    </location>
</feature>
<dbReference type="GO" id="GO:0000977">
    <property type="term" value="F:RNA polymerase II transcription regulatory region sequence-specific DNA binding"/>
    <property type="evidence" value="ECO:0007669"/>
    <property type="project" value="TreeGrafter"/>
</dbReference>
<dbReference type="PANTHER" id="PTHR23349">
    <property type="entry name" value="BASIC HELIX-LOOP-HELIX TRANSCRIPTION FACTOR, TWIST"/>
    <property type="match status" value="1"/>
</dbReference>
<name>A0AAD9JUS0_9ANNE</name>
<dbReference type="InterPro" id="IPR011598">
    <property type="entry name" value="bHLH_dom"/>
</dbReference>
<comment type="subcellular location">
    <subcellularLocation>
        <location evidence="1">Nucleus</location>
    </subcellularLocation>
</comment>
<dbReference type="EMBL" id="JAODUP010000164">
    <property type="protein sequence ID" value="KAK2158788.1"/>
    <property type="molecule type" value="Genomic_DNA"/>
</dbReference>
<protein>
    <recommendedName>
        <fullName evidence="6">BHLH domain-containing protein</fullName>
    </recommendedName>
</protein>
<proteinExistence type="predicted"/>
<evidence type="ECO:0000256" key="2">
    <source>
        <dbReference type="ARBA" id="ARBA00022902"/>
    </source>
</evidence>
<evidence type="ECO:0000256" key="3">
    <source>
        <dbReference type="ARBA" id="ARBA00023125"/>
    </source>
</evidence>
<evidence type="ECO:0000259" key="6">
    <source>
        <dbReference type="PROSITE" id="PS50888"/>
    </source>
</evidence>
<dbReference type="PROSITE" id="PS50888">
    <property type="entry name" value="BHLH"/>
    <property type="match status" value="1"/>
</dbReference>
<evidence type="ECO:0000256" key="1">
    <source>
        <dbReference type="ARBA" id="ARBA00004123"/>
    </source>
</evidence>
<organism evidence="7 8">
    <name type="scientific">Paralvinella palmiformis</name>
    <dbReference type="NCBI Taxonomy" id="53620"/>
    <lineage>
        <taxon>Eukaryota</taxon>
        <taxon>Metazoa</taxon>
        <taxon>Spiralia</taxon>
        <taxon>Lophotrochozoa</taxon>
        <taxon>Annelida</taxon>
        <taxon>Polychaeta</taxon>
        <taxon>Sedentaria</taxon>
        <taxon>Canalipalpata</taxon>
        <taxon>Terebellida</taxon>
        <taxon>Terebelliformia</taxon>
        <taxon>Alvinellidae</taxon>
        <taxon>Paralvinella</taxon>
    </lineage>
</organism>
<dbReference type="GO" id="GO:0005634">
    <property type="term" value="C:nucleus"/>
    <property type="evidence" value="ECO:0007669"/>
    <property type="project" value="UniProtKB-SubCell"/>
</dbReference>
<dbReference type="InterPro" id="IPR050283">
    <property type="entry name" value="E-box_TF_Regulators"/>
</dbReference>
<dbReference type="CDD" id="cd19723">
    <property type="entry name" value="bHLH_TS_ASCL1_like"/>
    <property type="match status" value="1"/>
</dbReference>
<evidence type="ECO:0000313" key="8">
    <source>
        <dbReference type="Proteomes" id="UP001208570"/>
    </source>
</evidence>
<dbReference type="SUPFAM" id="SSF47459">
    <property type="entry name" value="HLH, helix-loop-helix DNA-binding domain"/>
    <property type="match status" value="1"/>
</dbReference>
<dbReference type="GO" id="GO:0000981">
    <property type="term" value="F:DNA-binding transcription factor activity, RNA polymerase II-specific"/>
    <property type="evidence" value="ECO:0007669"/>
    <property type="project" value="TreeGrafter"/>
</dbReference>
<gene>
    <name evidence="7" type="ORF">LSH36_164g09010</name>
</gene>
<comment type="caution">
    <text evidence="7">The sequence shown here is derived from an EMBL/GenBank/DDBJ whole genome shotgun (WGS) entry which is preliminary data.</text>
</comment>
<evidence type="ECO:0000256" key="4">
    <source>
        <dbReference type="ARBA" id="ARBA00023242"/>
    </source>
</evidence>